<gene>
    <name evidence="1" type="ORF">niasHS_016891</name>
</gene>
<dbReference type="Proteomes" id="UP001620645">
    <property type="component" value="Unassembled WGS sequence"/>
</dbReference>
<dbReference type="AlphaFoldDB" id="A0ABD2I1U4"/>
<protein>
    <submittedName>
        <fullName evidence="1">Uncharacterized protein</fullName>
    </submittedName>
</protein>
<evidence type="ECO:0000313" key="2">
    <source>
        <dbReference type="Proteomes" id="UP001620645"/>
    </source>
</evidence>
<comment type="caution">
    <text evidence="1">The sequence shown here is derived from an EMBL/GenBank/DDBJ whole genome shotgun (WGS) entry which is preliminary data.</text>
</comment>
<dbReference type="EMBL" id="JBICCN010000385">
    <property type="protein sequence ID" value="KAL3071792.1"/>
    <property type="molecule type" value="Genomic_DNA"/>
</dbReference>
<keyword evidence="2" id="KW-1185">Reference proteome</keyword>
<organism evidence="1 2">
    <name type="scientific">Heterodera schachtii</name>
    <name type="common">Sugarbeet cyst nematode worm</name>
    <name type="synonym">Tylenchus schachtii</name>
    <dbReference type="NCBI Taxonomy" id="97005"/>
    <lineage>
        <taxon>Eukaryota</taxon>
        <taxon>Metazoa</taxon>
        <taxon>Ecdysozoa</taxon>
        <taxon>Nematoda</taxon>
        <taxon>Chromadorea</taxon>
        <taxon>Rhabditida</taxon>
        <taxon>Tylenchina</taxon>
        <taxon>Tylenchomorpha</taxon>
        <taxon>Tylenchoidea</taxon>
        <taxon>Heteroderidae</taxon>
        <taxon>Heteroderinae</taxon>
        <taxon>Heterodera</taxon>
    </lineage>
</organism>
<evidence type="ECO:0000313" key="1">
    <source>
        <dbReference type="EMBL" id="KAL3071792.1"/>
    </source>
</evidence>
<sequence length="362" mass="41829">MDVLSIAKKQMEHIYTLEIDESIERSVRIVRTPVSKIERFFPTRSVSFLRLFYRQRHLAAITKVVHHLSRKDWTTRRFNIETVAQVTDTEVIDGGLRQRFRKALLVSCGEQEFKGKKLVPLEFSETDNAVDKRSQALLDRSSAGIVLTTPTDAGMAEPIMSALELVKVVVTPGDYLRNGTLSSSTFLFACNNYIHPTDDSLRHRMARFLLPGHSAWGVDVPKKNWGNRKPSLQVQFIQSRRRLNLKIEELRKTCNTFIQKWPYSTDYQMIGELYNTCIGWGEQLENGKWPSATTLAQSQQQDEDRNLLKILVLNLKYKNFLSLALEKINVWNNTPQFPSTMWNRNLINNLLIALKKMKTTLR</sequence>
<proteinExistence type="predicted"/>
<reference evidence="1 2" key="1">
    <citation type="submission" date="2024-10" db="EMBL/GenBank/DDBJ databases">
        <authorList>
            <person name="Kim D."/>
        </authorList>
    </citation>
    <scope>NUCLEOTIDE SEQUENCE [LARGE SCALE GENOMIC DNA]</scope>
    <source>
        <strain evidence="1">Taebaek</strain>
    </source>
</reference>
<accession>A0ABD2I1U4</accession>
<name>A0ABD2I1U4_HETSC</name>